<dbReference type="EMBL" id="MOOB01000005">
    <property type="protein sequence ID" value="OQE93552.1"/>
    <property type="molecule type" value="Genomic_DNA"/>
</dbReference>
<reference evidence="2" key="1">
    <citation type="journal article" date="2017" name="Nat. Microbiol.">
        <title>Global analysis of biosynthetic gene clusters reveals vast potential of secondary metabolite production in Penicillium species.</title>
        <authorList>
            <person name="Nielsen J.C."/>
            <person name="Grijseels S."/>
            <person name="Prigent S."/>
            <person name="Ji B."/>
            <person name="Dainat J."/>
            <person name="Nielsen K.F."/>
            <person name="Frisvad J.C."/>
            <person name="Workman M."/>
            <person name="Nielsen J."/>
        </authorList>
    </citation>
    <scope>NUCLEOTIDE SEQUENCE [LARGE SCALE GENOMIC DNA]</scope>
    <source>
        <strain evidence="2">IBT 13039</strain>
    </source>
</reference>
<evidence type="ECO:0000313" key="2">
    <source>
        <dbReference type="Proteomes" id="UP000191691"/>
    </source>
</evidence>
<evidence type="ECO:0000313" key="1">
    <source>
        <dbReference type="EMBL" id="OQE93552.1"/>
    </source>
</evidence>
<proteinExistence type="predicted"/>
<name>A0A1V6Z2B0_PENNA</name>
<sequence length="343" mass="39009">MAHLLDLPVELILAIIDYLQVDMKQASLLYDGPGDDKGCELEPPLSVSHLHSFLLANCRLNSLLQPLLYREPESRGHIISATLPWHPYMNGSPDDISHLFRFTNLRTLTIHGFRDSLSLEFDKLLIGTSPVECLRLIACGAHEEPLTSVLSLPAALKTLHYDVEQYGWEINYGFPPKYKHWTCAAFMRTLQWQKATLVELAMTRPWDKYKFIDDGPRLDLSEFTSLQTLRSGKAYPTSLEVFEVFYDDTDDTPFLWEDLECDSFVLDLINHKRAHLPYLHPVTIHSTEKLHDSETGEGLPMGLLTVPPLAREAESAGIELKMWLGYQDANLEKTDVSKSLKLS</sequence>
<accession>A0A1V6Z2B0</accession>
<evidence type="ECO:0008006" key="3">
    <source>
        <dbReference type="Google" id="ProtNLM"/>
    </source>
</evidence>
<dbReference type="STRING" id="60175.A0A1V6Z2B0"/>
<organism evidence="1 2">
    <name type="scientific">Penicillium nalgiovense</name>
    <dbReference type="NCBI Taxonomy" id="60175"/>
    <lineage>
        <taxon>Eukaryota</taxon>
        <taxon>Fungi</taxon>
        <taxon>Dikarya</taxon>
        <taxon>Ascomycota</taxon>
        <taxon>Pezizomycotina</taxon>
        <taxon>Eurotiomycetes</taxon>
        <taxon>Eurotiomycetidae</taxon>
        <taxon>Eurotiales</taxon>
        <taxon>Aspergillaceae</taxon>
        <taxon>Penicillium</taxon>
    </lineage>
</organism>
<keyword evidence="2" id="KW-1185">Reference proteome</keyword>
<dbReference type="Proteomes" id="UP000191691">
    <property type="component" value="Unassembled WGS sequence"/>
</dbReference>
<dbReference type="AlphaFoldDB" id="A0A1V6Z2B0"/>
<gene>
    <name evidence="1" type="ORF">PENNAL_c0005G07117</name>
</gene>
<protein>
    <recommendedName>
        <fullName evidence="3">F-box domain-containing protein</fullName>
    </recommendedName>
</protein>
<comment type="caution">
    <text evidence="1">The sequence shown here is derived from an EMBL/GenBank/DDBJ whole genome shotgun (WGS) entry which is preliminary data.</text>
</comment>
<dbReference type="OMA" id="LRIYHVF"/>